<dbReference type="CDD" id="cd01647">
    <property type="entry name" value="RT_LTR"/>
    <property type="match status" value="1"/>
</dbReference>
<accession>A0A6A4ZAT1</accession>
<evidence type="ECO:0000256" key="5">
    <source>
        <dbReference type="ARBA" id="ARBA00022801"/>
    </source>
</evidence>
<dbReference type="VEuPathDB" id="FungiDB:H257_14451"/>
<proteinExistence type="predicted"/>
<dbReference type="VEuPathDB" id="FungiDB:H257_14841"/>
<keyword evidence="5" id="KW-0378">Hydrolase</keyword>
<evidence type="ECO:0000313" key="8">
    <source>
        <dbReference type="EMBL" id="KAF0708052.1"/>
    </source>
</evidence>
<dbReference type="Proteomes" id="UP000469452">
    <property type="component" value="Unassembled WGS sequence"/>
</dbReference>
<feature type="domain" description="Integrase catalytic" evidence="7">
    <location>
        <begin position="665"/>
        <end position="763"/>
    </location>
</feature>
<dbReference type="PANTHER" id="PTHR37984:SF5">
    <property type="entry name" value="PROTEIN NYNRIN-LIKE"/>
    <property type="match status" value="1"/>
</dbReference>
<gene>
    <name evidence="8" type="ORF">AaE_013371</name>
</gene>
<evidence type="ECO:0000256" key="2">
    <source>
        <dbReference type="ARBA" id="ARBA00022695"/>
    </source>
</evidence>
<evidence type="ECO:0000313" key="9">
    <source>
        <dbReference type="Proteomes" id="UP000469452"/>
    </source>
</evidence>
<protein>
    <recommendedName>
        <fullName evidence="7">Integrase catalytic domain-containing protein</fullName>
    </recommendedName>
</protein>
<evidence type="ECO:0000256" key="3">
    <source>
        <dbReference type="ARBA" id="ARBA00022722"/>
    </source>
</evidence>
<reference evidence="8 9" key="1">
    <citation type="submission" date="2019-06" db="EMBL/GenBank/DDBJ databases">
        <title>Genomics analysis of Aphanomyces spp. identifies a new class of oomycete effector associated with host adaptation.</title>
        <authorList>
            <person name="Gaulin E."/>
        </authorList>
    </citation>
    <scope>NUCLEOTIDE SEQUENCE [LARGE SCALE GENOMIC DNA]</scope>
    <source>
        <strain evidence="8 9">E</strain>
    </source>
</reference>
<dbReference type="Gene3D" id="3.30.70.270">
    <property type="match status" value="2"/>
</dbReference>
<dbReference type="InterPro" id="IPR043128">
    <property type="entry name" value="Rev_trsase/Diguanyl_cyclase"/>
</dbReference>
<dbReference type="Gene3D" id="3.30.420.10">
    <property type="entry name" value="Ribonuclease H-like superfamily/Ribonuclease H"/>
    <property type="match status" value="1"/>
</dbReference>
<dbReference type="EMBL" id="VJMI01019164">
    <property type="protein sequence ID" value="KAF0708052.1"/>
    <property type="molecule type" value="Genomic_DNA"/>
</dbReference>
<dbReference type="PROSITE" id="PS50994">
    <property type="entry name" value="INTEGRASE"/>
    <property type="match status" value="1"/>
</dbReference>
<dbReference type="Gene3D" id="3.10.10.10">
    <property type="entry name" value="HIV Type 1 Reverse Transcriptase, subunit A, domain 1"/>
    <property type="match status" value="1"/>
</dbReference>
<dbReference type="InterPro" id="IPR050951">
    <property type="entry name" value="Retrovirus_Pol_polyprotein"/>
</dbReference>
<evidence type="ECO:0000256" key="6">
    <source>
        <dbReference type="ARBA" id="ARBA00022918"/>
    </source>
</evidence>
<evidence type="ECO:0000256" key="1">
    <source>
        <dbReference type="ARBA" id="ARBA00022679"/>
    </source>
</evidence>
<dbReference type="Pfam" id="PF00078">
    <property type="entry name" value="RVT_1"/>
    <property type="match status" value="1"/>
</dbReference>
<dbReference type="InterPro" id="IPR012337">
    <property type="entry name" value="RNaseH-like_sf"/>
</dbReference>
<dbReference type="Pfam" id="PF17921">
    <property type="entry name" value="Integrase_H2C2"/>
    <property type="match status" value="1"/>
</dbReference>
<organism evidence="8 9">
    <name type="scientific">Aphanomyces astaci</name>
    <name type="common">Crayfish plague agent</name>
    <dbReference type="NCBI Taxonomy" id="112090"/>
    <lineage>
        <taxon>Eukaryota</taxon>
        <taxon>Sar</taxon>
        <taxon>Stramenopiles</taxon>
        <taxon>Oomycota</taxon>
        <taxon>Saprolegniomycetes</taxon>
        <taxon>Saprolegniales</taxon>
        <taxon>Verrucalvaceae</taxon>
        <taxon>Aphanomyces</taxon>
    </lineage>
</organism>
<keyword evidence="4" id="KW-0255">Endonuclease</keyword>
<dbReference type="GO" id="GO:0003676">
    <property type="term" value="F:nucleic acid binding"/>
    <property type="evidence" value="ECO:0007669"/>
    <property type="project" value="InterPro"/>
</dbReference>
<dbReference type="Gene3D" id="1.10.340.70">
    <property type="match status" value="1"/>
</dbReference>
<dbReference type="CDD" id="cd09274">
    <property type="entry name" value="RNase_HI_RT_Ty3"/>
    <property type="match status" value="1"/>
</dbReference>
<feature type="non-terminal residue" evidence="8">
    <location>
        <position position="763"/>
    </location>
</feature>
<dbReference type="GO" id="GO:0003964">
    <property type="term" value="F:RNA-directed DNA polymerase activity"/>
    <property type="evidence" value="ECO:0007669"/>
    <property type="project" value="UniProtKB-KW"/>
</dbReference>
<dbReference type="InterPro" id="IPR000477">
    <property type="entry name" value="RT_dom"/>
</dbReference>
<dbReference type="InterPro" id="IPR041373">
    <property type="entry name" value="RT_RNaseH"/>
</dbReference>
<name>A0A6A4ZAT1_APHAT</name>
<keyword evidence="6" id="KW-0695">RNA-directed DNA polymerase</keyword>
<dbReference type="PANTHER" id="PTHR37984">
    <property type="entry name" value="PROTEIN CBG26694"/>
    <property type="match status" value="1"/>
</dbReference>
<dbReference type="Pfam" id="PF17917">
    <property type="entry name" value="RT_RNaseH"/>
    <property type="match status" value="1"/>
</dbReference>
<dbReference type="SUPFAM" id="SSF56672">
    <property type="entry name" value="DNA/RNA polymerases"/>
    <property type="match status" value="1"/>
</dbReference>
<sequence length="763" mass="84961">MEKPADQDGEIKRILDGKIAEAIQLGLSPAHESELRRILDDHADVFRLEFGQDLPVDVEPLKVRLKEGAVPVKCALRRYPPAHMEYLKQHVEELEAAGLVYRNNRATWAAAPRIVAKKAPGEYRMTIDSRPINAWTIPMPWPMPNLDAAMATLVGMNVFFTLDWLKGYWQLPLHPSCQMWYSFMTPFGVYTPTRILMGQTDAVAYCQSVVNQMFGELLYAGVLGWLDDLLGYADSSDKLFALLDKVLSICGKFRLKLHPKKCDFFLKKATWCGKVISAEGISHSPDRVQGLCALETPTSGADLQQFVCATNWMRSSIPSYSELIGPLRSLLDVAAKAAGGSKKTALARIKLAAIGWASEHDACFAAVKDTLRQMVPLSHPSADKIICLYTDASDTHWGAACTQIPPEDLELPVEQQRHEPLAFLSGGFGGASARWPTVEKEAFAIVESCKRLEYLLLRQQGFRLFTDHRNLLYIFNPLGYNSNMARYQAHKLQRWAMVMTTFPYTVEHVAGEANVWADLLSRWGAAPLPAAVARVRQLIVVSPLQDKDFAWPTPAKILEIQKAAWKAAGEDVPNVTWSVSDGYYVTATGKIWIPEAAVDLQQRICIIAHQGAAGHRGVDVTTQGVLERFEWRTAKEDLNAFVGSCLHCLCVDGTMVPRPWGAALHAERPNELIHFDWLQLPPAGNGWKYVLVVKDDMSGFCRLFPSVTADAESTANALMDWFATHSIVSTWVSDGATHFKNEVVGKIKRMIGTHHHITTPYTP</sequence>
<evidence type="ECO:0000256" key="4">
    <source>
        <dbReference type="ARBA" id="ARBA00022759"/>
    </source>
</evidence>
<dbReference type="InterPro" id="IPR043502">
    <property type="entry name" value="DNA/RNA_pol_sf"/>
</dbReference>
<keyword evidence="3" id="KW-0540">Nuclease</keyword>
<dbReference type="GO" id="GO:0015074">
    <property type="term" value="P:DNA integration"/>
    <property type="evidence" value="ECO:0007669"/>
    <property type="project" value="InterPro"/>
</dbReference>
<dbReference type="AlphaFoldDB" id="A0A6A4ZAT1"/>
<evidence type="ECO:0000259" key="7">
    <source>
        <dbReference type="PROSITE" id="PS50994"/>
    </source>
</evidence>
<dbReference type="InterPro" id="IPR041588">
    <property type="entry name" value="Integrase_H2C2"/>
</dbReference>
<comment type="caution">
    <text evidence="8">The sequence shown here is derived from an EMBL/GenBank/DDBJ whole genome shotgun (WGS) entry which is preliminary data.</text>
</comment>
<dbReference type="SUPFAM" id="SSF53098">
    <property type="entry name" value="Ribonuclease H-like"/>
    <property type="match status" value="1"/>
</dbReference>
<dbReference type="GO" id="GO:0016787">
    <property type="term" value="F:hydrolase activity"/>
    <property type="evidence" value="ECO:0007669"/>
    <property type="project" value="UniProtKB-KW"/>
</dbReference>
<dbReference type="InterPro" id="IPR001584">
    <property type="entry name" value="Integrase_cat-core"/>
</dbReference>
<keyword evidence="2" id="KW-0548">Nucleotidyltransferase</keyword>
<keyword evidence="1" id="KW-0808">Transferase</keyword>
<dbReference type="GO" id="GO:0004519">
    <property type="term" value="F:endonuclease activity"/>
    <property type="evidence" value="ECO:0007669"/>
    <property type="project" value="UniProtKB-KW"/>
</dbReference>
<dbReference type="InterPro" id="IPR036397">
    <property type="entry name" value="RNaseH_sf"/>
</dbReference>
<dbReference type="Pfam" id="PF00665">
    <property type="entry name" value="rve"/>
    <property type="match status" value="1"/>
</dbReference>